<feature type="compositionally biased region" description="Pro residues" evidence="1">
    <location>
        <begin position="500"/>
        <end position="509"/>
    </location>
</feature>
<keyword evidence="2" id="KW-1133">Transmembrane helix</keyword>
<feature type="chain" id="PRO_5008266021" description="LPXTG-domain-containing protein" evidence="3">
    <location>
        <begin position="21"/>
        <end position="553"/>
    </location>
</feature>
<keyword evidence="3" id="KW-0732">Signal</keyword>
<keyword evidence="5" id="KW-1185">Reference proteome</keyword>
<dbReference type="EMBL" id="KN714692">
    <property type="protein sequence ID" value="KUI56769.1"/>
    <property type="molecule type" value="Genomic_DNA"/>
</dbReference>
<evidence type="ECO:0000256" key="1">
    <source>
        <dbReference type="SAM" id="MobiDB-lite"/>
    </source>
</evidence>
<evidence type="ECO:0000256" key="3">
    <source>
        <dbReference type="SAM" id="SignalP"/>
    </source>
</evidence>
<accession>A0A194UYR3</accession>
<evidence type="ECO:0000313" key="5">
    <source>
        <dbReference type="Proteomes" id="UP000078576"/>
    </source>
</evidence>
<feature type="transmembrane region" description="Helical" evidence="2">
    <location>
        <begin position="228"/>
        <end position="250"/>
    </location>
</feature>
<evidence type="ECO:0000256" key="2">
    <source>
        <dbReference type="SAM" id="Phobius"/>
    </source>
</evidence>
<dbReference type="Proteomes" id="UP000078576">
    <property type="component" value="Unassembled WGS sequence"/>
</dbReference>
<evidence type="ECO:0008006" key="6">
    <source>
        <dbReference type="Google" id="ProtNLM"/>
    </source>
</evidence>
<gene>
    <name evidence="4" type="ORF">VP1G_04118</name>
</gene>
<dbReference type="OrthoDB" id="5426678at2759"/>
<name>A0A194UYR3_CYTMA</name>
<feature type="signal peptide" evidence="3">
    <location>
        <begin position="1"/>
        <end position="20"/>
    </location>
</feature>
<dbReference type="AlphaFoldDB" id="A0A194UYR3"/>
<proteinExistence type="predicted"/>
<sequence>MAVRSFYLLFAVALPYIVLALQVAPNSPCSSVCIDSSTLDESDPNSSNTVASDIVCDDVDFTSTSNGTKWKRCMTCLQNSTFVHGDESDQYWFLYNLRYSFDTCVFGFPNGTGSGSNPCETSMACGPLKTALEYGNMSTTDSEFEYCDADGGSVTGEFYDACRNCVSSSGDTQYIANALVALEAGCQQRPNATDILGLSGTVFSTTIVSIVDPASLEKSSASVQLSTAAIAGIAVGAVVLILLIAAFILIRCRKRRSRATIGIEPRWGKTNKAHKRKSSFSFRCRTILASPISPKFFRDELDPVEEIEPYGSLDGMASGQVSGITGDEQPTGKRYYIESKPKPQRYAYEPSWSPQFAPPQFQSFAAVSENVEEEPGRQNESDMPEKRKFWEKASLNINTTLAAPEPAHQSPRQDTFSVLKAMNHPPPPSLPLRSTSYVSTDSRATSSPLQPPNGKSKSKTTTISSQGSGYPSFKSPTTTSPQLKPKSGWPSPRETLEGWFPPPPPPGPPKNSSSTFSYGRKSSAGSMRKGKRDSGSPVESKQIQMIFPPPPQK</sequence>
<protein>
    <recommendedName>
        <fullName evidence="6">LPXTG-domain-containing protein</fullName>
    </recommendedName>
</protein>
<feature type="region of interest" description="Disordered" evidence="1">
    <location>
        <begin position="400"/>
        <end position="553"/>
    </location>
</feature>
<keyword evidence="2" id="KW-0812">Transmembrane</keyword>
<organism evidence="4 5">
    <name type="scientific">Cytospora mali</name>
    <name type="common">Apple Valsa canker fungus</name>
    <name type="synonym">Valsa mali</name>
    <dbReference type="NCBI Taxonomy" id="578113"/>
    <lineage>
        <taxon>Eukaryota</taxon>
        <taxon>Fungi</taxon>
        <taxon>Dikarya</taxon>
        <taxon>Ascomycota</taxon>
        <taxon>Pezizomycotina</taxon>
        <taxon>Sordariomycetes</taxon>
        <taxon>Sordariomycetidae</taxon>
        <taxon>Diaporthales</taxon>
        <taxon>Cytosporaceae</taxon>
        <taxon>Cytospora</taxon>
    </lineage>
</organism>
<reference evidence="5" key="1">
    <citation type="submission" date="2014-12" db="EMBL/GenBank/DDBJ databases">
        <title>Genome Sequence of Valsa Canker Pathogens Uncovers a Specific Adaption of Colonization on Woody Bark.</title>
        <authorList>
            <person name="Yin Z."/>
            <person name="Liu H."/>
            <person name="Gao X."/>
            <person name="Li Z."/>
            <person name="Song N."/>
            <person name="Ke X."/>
            <person name="Dai Q."/>
            <person name="Wu Y."/>
            <person name="Sun Y."/>
            <person name="Xu J.-R."/>
            <person name="Kang Z.K."/>
            <person name="Wang L."/>
            <person name="Huang L."/>
        </authorList>
    </citation>
    <scope>NUCLEOTIDE SEQUENCE [LARGE SCALE GENOMIC DNA]</scope>
    <source>
        <strain evidence="5">SXYL134</strain>
    </source>
</reference>
<evidence type="ECO:0000313" key="4">
    <source>
        <dbReference type="EMBL" id="KUI56769.1"/>
    </source>
</evidence>
<feature type="compositionally biased region" description="Polar residues" evidence="1">
    <location>
        <begin position="435"/>
        <end position="448"/>
    </location>
</feature>
<feature type="compositionally biased region" description="Low complexity" evidence="1">
    <location>
        <begin position="459"/>
        <end position="469"/>
    </location>
</feature>
<keyword evidence="2" id="KW-0472">Membrane</keyword>